<evidence type="ECO:0000256" key="3">
    <source>
        <dbReference type="ARBA" id="ARBA00023004"/>
    </source>
</evidence>
<protein>
    <submittedName>
        <fullName evidence="5">Uncharacterized protein</fullName>
    </submittedName>
</protein>
<keyword evidence="2" id="KW-0479">Metal-binding</keyword>
<dbReference type="CDD" id="cd03528">
    <property type="entry name" value="Rieske_RO_ferredoxin"/>
    <property type="match status" value="1"/>
</dbReference>
<dbReference type="PANTHER" id="PTHR21496">
    <property type="entry name" value="FERREDOXIN-RELATED"/>
    <property type="match status" value="1"/>
</dbReference>
<dbReference type="PANTHER" id="PTHR21496:SF23">
    <property type="entry name" value="3-PHENYLPROPIONATE_CINNAMIC ACID DIOXYGENASE FERREDOXIN SUBUNIT"/>
    <property type="match status" value="1"/>
</dbReference>
<dbReference type="GO" id="GO:0046872">
    <property type="term" value="F:metal ion binding"/>
    <property type="evidence" value="ECO:0007669"/>
    <property type="project" value="UniProtKB-KW"/>
</dbReference>
<dbReference type="OrthoDB" id="5840486at2759"/>
<keyword evidence="4" id="KW-0411">Iron-sulfur</keyword>
<dbReference type="InterPro" id="IPR036922">
    <property type="entry name" value="Rieske_2Fe-2S_sf"/>
</dbReference>
<name>A0A7R8X247_9CRUS</name>
<evidence type="ECO:0000256" key="2">
    <source>
        <dbReference type="ARBA" id="ARBA00022723"/>
    </source>
</evidence>
<dbReference type="SUPFAM" id="SSF50022">
    <property type="entry name" value="ISP domain"/>
    <property type="match status" value="1"/>
</dbReference>
<dbReference type="InterPro" id="IPR017941">
    <property type="entry name" value="Rieske_2Fe-2S"/>
</dbReference>
<dbReference type="PROSITE" id="PS51296">
    <property type="entry name" value="RIESKE"/>
    <property type="match status" value="1"/>
</dbReference>
<proteinExistence type="predicted"/>
<organism evidence="5">
    <name type="scientific">Cyprideis torosa</name>
    <dbReference type="NCBI Taxonomy" id="163714"/>
    <lineage>
        <taxon>Eukaryota</taxon>
        <taxon>Metazoa</taxon>
        <taxon>Ecdysozoa</taxon>
        <taxon>Arthropoda</taxon>
        <taxon>Crustacea</taxon>
        <taxon>Oligostraca</taxon>
        <taxon>Ostracoda</taxon>
        <taxon>Podocopa</taxon>
        <taxon>Podocopida</taxon>
        <taxon>Cytherocopina</taxon>
        <taxon>Cytheroidea</taxon>
        <taxon>Cytherideidae</taxon>
        <taxon>Cyprideis</taxon>
    </lineage>
</organism>
<evidence type="ECO:0000256" key="1">
    <source>
        <dbReference type="ARBA" id="ARBA00022714"/>
    </source>
</evidence>
<gene>
    <name evidence="5" type="ORF">CTOB1V02_LOCUS17203</name>
</gene>
<dbReference type="AlphaFoldDB" id="A0A7R8X247"/>
<dbReference type="Gene3D" id="2.102.10.10">
    <property type="entry name" value="Rieske [2Fe-2S] iron-sulphur domain"/>
    <property type="match status" value="1"/>
</dbReference>
<dbReference type="Pfam" id="PF00355">
    <property type="entry name" value="Rieske"/>
    <property type="match status" value="1"/>
</dbReference>
<keyword evidence="3" id="KW-0408">Iron</keyword>
<dbReference type="GO" id="GO:0051537">
    <property type="term" value="F:2 iron, 2 sulfur cluster binding"/>
    <property type="evidence" value="ECO:0007669"/>
    <property type="project" value="UniProtKB-KW"/>
</dbReference>
<evidence type="ECO:0000313" key="5">
    <source>
        <dbReference type="EMBL" id="CAD7239388.1"/>
    </source>
</evidence>
<reference evidence="5" key="1">
    <citation type="submission" date="2020-11" db="EMBL/GenBank/DDBJ databases">
        <authorList>
            <person name="Tran Van P."/>
        </authorList>
    </citation>
    <scope>NUCLEOTIDE SEQUENCE</scope>
</reference>
<keyword evidence="1" id="KW-0001">2Fe-2S</keyword>
<sequence>MTQLTRIASLNDIYPGKTLRVMVGDKAVLLANVDGDIFAVDDLCSHEDFSLYRGCLKGDEVECSLHGARFNVRTGQPTHEPATCPIATYQVTIEGDDILLDTGTL</sequence>
<dbReference type="EMBL" id="OB724503">
    <property type="protein sequence ID" value="CAD7239388.1"/>
    <property type="molecule type" value="Genomic_DNA"/>
</dbReference>
<evidence type="ECO:0000256" key="4">
    <source>
        <dbReference type="ARBA" id="ARBA00023014"/>
    </source>
</evidence>
<accession>A0A7R8X247</accession>